<dbReference type="NCBIfam" id="TIGR02481">
    <property type="entry name" value="hemeryth_dom"/>
    <property type="match status" value="1"/>
</dbReference>
<keyword evidence="3" id="KW-0479">Metal-binding</keyword>
<evidence type="ECO:0000256" key="3">
    <source>
        <dbReference type="ARBA" id="ARBA00022723"/>
    </source>
</evidence>
<evidence type="ECO:0000256" key="4">
    <source>
        <dbReference type="ARBA" id="ARBA00023004"/>
    </source>
</evidence>
<dbReference type="CDD" id="cd12107">
    <property type="entry name" value="Hemerythrin"/>
    <property type="match status" value="1"/>
</dbReference>
<evidence type="ECO:0000313" key="7">
    <source>
        <dbReference type="Proteomes" id="UP001500547"/>
    </source>
</evidence>
<comment type="caution">
    <text evidence="6">The sequence shown here is derived from an EMBL/GenBank/DDBJ whole genome shotgun (WGS) entry which is preliminary data.</text>
</comment>
<organism evidence="6 7">
    <name type="scientific">Viridibacterium curvum</name>
    <dbReference type="NCBI Taxonomy" id="1101404"/>
    <lineage>
        <taxon>Bacteria</taxon>
        <taxon>Pseudomonadati</taxon>
        <taxon>Pseudomonadota</taxon>
        <taxon>Betaproteobacteria</taxon>
        <taxon>Rhodocyclales</taxon>
        <taxon>Rhodocyclaceae</taxon>
        <taxon>Viridibacterium</taxon>
    </lineage>
</organism>
<dbReference type="InterPro" id="IPR012827">
    <property type="entry name" value="Hemerythrin_metal-bd"/>
</dbReference>
<evidence type="ECO:0000256" key="1">
    <source>
        <dbReference type="ARBA" id="ARBA00010587"/>
    </source>
</evidence>
<keyword evidence="7" id="KW-1185">Reference proteome</keyword>
<dbReference type="Gene3D" id="1.20.120.50">
    <property type="entry name" value="Hemerythrin-like"/>
    <property type="match status" value="1"/>
</dbReference>
<feature type="domain" description="Hemerythrin-like" evidence="5">
    <location>
        <begin position="13"/>
        <end position="128"/>
    </location>
</feature>
<dbReference type="Pfam" id="PF01814">
    <property type="entry name" value="Hemerythrin"/>
    <property type="match status" value="1"/>
</dbReference>
<reference evidence="7" key="1">
    <citation type="journal article" date="2019" name="Int. J. Syst. Evol. Microbiol.">
        <title>The Global Catalogue of Microorganisms (GCM) 10K type strain sequencing project: providing services to taxonomists for standard genome sequencing and annotation.</title>
        <authorList>
            <consortium name="The Broad Institute Genomics Platform"/>
            <consortium name="The Broad Institute Genome Sequencing Center for Infectious Disease"/>
            <person name="Wu L."/>
            <person name="Ma J."/>
        </authorList>
    </citation>
    <scope>NUCLEOTIDE SEQUENCE [LARGE SCALE GENOMIC DNA]</scope>
    <source>
        <strain evidence="7">JCM 18715</strain>
    </source>
</reference>
<keyword evidence="4" id="KW-0408">Iron</keyword>
<evidence type="ECO:0000256" key="2">
    <source>
        <dbReference type="ARBA" id="ARBA00022621"/>
    </source>
</evidence>
<dbReference type="RefSeq" id="WP_345531760.1">
    <property type="nucleotide sequence ID" value="NZ_BAABLD010000005.1"/>
</dbReference>
<dbReference type="InterPro" id="IPR035938">
    <property type="entry name" value="Hemerythrin-like_sf"/>
</dbReference>
<dbReference type="PANTHER" id="PTHR37164:SF1">
    <property type="entry name" value="BACTERIOHEMERYTHRIN"/>
    <property type="match status" value="1"/>
</dbReference>
<dbReference type="EMBL" id="BAABLD010000005">
    <property type="protein sequence ID" value="GAA5161134.1"/>
    <property type="molecule type" value="Genomic_DNA"/>
</dbReference>
<dbReference type="NCBIfam" id="NF033749">
    <property type="entry name" value="bact_hemeryth"/>
    <property type="match status" value="1"/>
</dbReference>
<dbReference type="PROSITE" id="PS00550">
    <property type="entry name" value="HEMERYTHRINS"/>
    <property type="match status" value="1"/>
</dbReference>
<proteinExistence type="inferred from homology"/>
<dbReference type="InterPro" id="IPR012312">
    <property type="entry name" value="Hemerythrin-like"/>
</dbReference>
<comment type="similarity">
    <text evidence="1">Belongs to the hemerythrin family.</text>
</comment>
<keyword evidence="2" id="KW-0561">Oxygen transport</keyword>
<accession>A0ABP9QGH7</accession>
<dbReference type="SUPFAM" id="SSF47188">
    <property type="entry name" value="Hemerythrin-like"/>
    <property type="match status" value="1"/>
</dbReference>
<dbReference type="InterPro" id="IPR050669">
    <property type="entry name" value="Hemerythrin"/>
</dbReference>
<name>A0ABP9QGH7_9RHOO</name>
<evidence type="ECO:0000259" key="5">
    <source>
        <dbReference type="Pfam" id="PF01814"/>
    </source>
</evidence>
<evidence type="ECO:0000313" key="6">
    <source>
        <dbReference type="EMBL" id="GAA5161134.1"/>
    </source>
</evidence>
<dbReference type="Proteomes" id="UP001500547">
    <property type="component" value="Unassembled WGS sequence"/>
</dbReference>
<keyword evidence="2" id="KW-0813">Transport</keyword>
<protein>
    <recommendedName>
        <fullName evidence="5">Hemerythrin-like domain-containing protein</fullName>
    </recommendedName>
</protein>
<dbReference type="InterPro" id="IPR016131">
    <property type="entry name" value="Haemerythrin_Fe_BS"/>
</dbReference>
<gene>
    <name evidence="6" type="ORF">GCM10025770_09900</name>
</gene>
<sequence length="132" mass="15146">MELIKWTPDLSVGNEDIDGDHRRLFELLEMLHVDMRSGLVNQETQAIVDALIHYADTHFCREEVFMRSIDYPDLGEHQAAHARFISELEALQSRIARGARTPVLDIDHFLTNWLRQHVLVMDKALAAALQTA</sequence>
<dbReference type="PANTHER" id="PTHR37164">
    <property type="entry name" value="BACTERIOHEMERYTHRIN"/>
    <property type="match status" value="1"/>
</dbReference>